<dbReference type="EMBL" id="CAJNOJ010000137">
    <property type="protein sequence ID" value="CAF1182456.1"/>
    <property type="molecule type" value="Genomic_DNA"/>
</dbReference>
<dbReference type="InterPro" id="IPR001258">
    <property type="entry name" value="NHL_repeat"/>
</dbReference>
<evidence type="ECO:0000256" key="3">
    <source>
        <dbReference type="SAM" id="SignalP"/>
    </source>
</evidence>
<keyword evidence="1" id="KW-0677">Repeat</keyword>
<evidence type="ECO:0000313" key="6">
    <source>
        <dbReference type="Proteomes" id="UP000663828"/>
    </source>
</evidence>
<dbReference type="CDD" id="cd05819">
    <property type="entry name" value="NHL"/>
    <property type="match status" value="1"/>
</dbReference>
<keyword evidence="6" id="KW-1185">Reference proteome</keyword>
<dbReference type="Proteomes" id="UP000663852">
    <property type="component" value="Unassembled WGS sequence"/>
</dbReference>
<dbReference type="GO" id="GO:0008270">
    <property type="term" value="F:zinc ion binding"/>
    <property type="evidence" value="ECO:0007669"/>
    <property type="project" value="UniProtKB-KW"/>
</dbReference>
<feature type="chain" id="PRO_5036226225" evidence="3">
    <location>
        <begin position="22"/>
        <end position="748"/>
    </location>
</feature>
<name>A0A814V050_ADIRI</name>
<keyword evidence="3" id="KW-0732">Signal</keyword>
<dbReference type="InterPro" id="IPR050952">
    <property type="entry name" value="TRIM-NHL_E3_ligases"/>
</dbReference>
<reference evidence="4" key="1">
    <citation type="submission" date="2021-02" db="EMBL/GenBank/DDBJ databases">
        <authorList>
            <person name="Nowell W R."/>
        </authorList>
    </citation>
    <scope>NUCLEOTIDE SEQUENCE</scope>
</reference>
<evidence type="ECO:0000256" key="2">
    <source>
        <dbReference type="PROSITE-ProRule" id="PRU00504"/>
    </source>
</evidence>
<gene>
    <name evidence="4" type="ORF">EDS130_LOCUS24322</name>
    <name evidence="5" type="ORF">XAT740_LOCUS52424</name>
</gene>
<evidence type="ECO:0000256" key="1">
    <source>
        <dbReference type="ARBA" id="ARBA00022737"/>
    </source>
</evidence>
<dbReference type="GO" id="GO:0000209">
    <property type="term" value="P:protein polyubiquitination"/>
    <property type="evidence" value="ECO:0007669"/>
    <property type="project" value="TreeGrafter"/>
</dbReference>
<dbReference type="Proteomes" id="UP000663828">
    <property type="component" value="Unassembled WGS sequence"/>
</dbReference>
<evidence type="ECO:0000313" key="7">
    <source>
        <dbReference type="Proteomes" id="UP000663852"/>
    </source>
</evidence>
<dbReference type="PROSITE" id="PS51125">
    <property type="entry name" value="NHL"/>
    <property type="match status" value="1"/>
</dbReference>
<dbReference type="Gene3D" id="2.60.120.200">
    <property type="match status" value="2"/>
</dbReference>
<dbReference type="Pfam" id="PF01436">
    <property type="entry name" value="NHL"/>
    <property type="match status" value="1"/>
</dbReference>
<sequence length="748" mass="83870">MFFTQKLYFFLLLLLITHISGYSYNRPNLSSNSTWNTNGLTIINQTLIGSNLFDLFINENNTIYILNQQIFIFPQGNLSLMQNISVYLINSSSLFVTKEEKIYVNTFYSSLTSVISEIERNSTNLISIPRLNLCKECFDIFISENQILYCSLSEQHQIISKSLFNQWNHLKIVAGTGSAGTTSTTLRNPRGIFIDEINSTLFVADCGNDRIQSFQLDSFLGKTIFTNQTFDLNCPSGITLDKQGYLFVVDSANHRILGQNAQGFRCLVGCNRSVGISTNQLNYPSSLSFDSFGNLFVVDQQNHRIQKFNLNNNLENVSCEYSCLNTTISKISTIAFYTFDNNTFDNVGNYSMNETFPVSYVSGWIGLAINFTYTDYKYLSTKNHIPLNNRSFTIDFWFYTTNLTGFKDLIFAGECQSSTNDQCLCLNVRYKLLRIVFFGDDTFAKTNLMINRWYHATFVYDSTVKQQLIYLNGLLDGNRTVSNHLSATVALFTIGGGRAGGDSSPFVYYSGSIDHFGISYRVKSPCEIYLNAILFCYFQFESLSPLIDSGPNLINAINSNGIQTIGQVNQGIQFSSSLSYVTIEGINLFNMLNYPFTISMWIKPMNLTGGGILLHTSTQSNGLGVCFSLWGFSSNGSFNVNFIDSSNQLTSMMISSSFSLNQWTHLLQRYDPSSGTDFYVNGTVIISNTSLSTHSPFGSYVFLGSSPTNTSSCQRGSISMKQFVGVVDELYIFSQALAPNDICYLSNP</sequence>
<feature type="repeat" description="NHL" evidence="2">
    <location>
        <begin position="272"/>
        <end position="311"/>
    </location>
</feature>
<dbReference type="InterPro" id="IPR011042">
    <property type="entry name" value="6-blade_b-propeller_TolB-like"/>
</dbReference>
<dbReference type="AlphaFoldDB" id="A0A814V050"/>
<dbReference type="Pfam" id="PF13385">
    <property type="entry name" value="Laminin_G_3"/>
    <property type="match status" value="2"/>
</dbReference>
<dbReference type="SUPFAM" id="SSF101898">
    <property type="entry name" value="NHL repeat"/>
    <property type="match status" value="1"/>
</dbReference>
<dbReference type="EMBL" id="CAJNOR010008640">
    <property type="protein sequence ID" value="CAF1635663.1"/>
    <property type="molecule type" value="Genomic_DNA"/>
</dbReference>
<dbReference type="PANTHER" id="PTHR24104">
    <property type="entry name" value="E3 UBIQUITIN-PROTEIN LIGASE NHLRC1-RELATED"/>
    <property type="match status" value="1"/>
</dbReference>
<proteinExistence type="predicted"/>
<dbReference type="Gene3D" id="2.120.10.30">
    <property type="entry name" value="TolB, C-terminal domain"/>
    <property type="match status" value="2"/>
</dbReference>
<evidence type="ECO:0000313" key="4">
    <source>
        <dbReference type="EMBL" id="CAF1182456.1"/>
    </source>
</evidence>
<dbReference type="GO" id="GO:0043161">
    <property type="term" value="P:proteasome-mediated ubiquitin-dependent protein catabolic process"/>
    <property type="evidence" value="ECO:0007669"/>
    <property type="project" value="TreeGrafter"/>
</dbReference>
<accession>A0A814V050</accession>
<organism evidence="4 7">
    <name type="scientific">Adineta ricciae</name>
    <name type="common">Rotifer</name>
    <dbReference type="NCBI Taxonomy" id="249248"/>
    <lineage>
        <taxon>Eukaryota</taxon>
        <taxon>Metazoa</taxon>
        <taxon>Spiralia</taxon>
        <taxon>Gnathifera</taxon>
        <taxon>Rotifera</taxon>
        <taxon>Eurotatoria</taxon>
        <taxon>Bdelloidea</taxon>
        <taxon>Adinetida</taxon>
        <taxon>Adinetidae</taxon>
        <taxon>Adineta</taxon>
    </lineage>
</organism>
<comment type="caution">
    <text evidence="4">The sequence shown here is derived from an EMBL/GenBank/DDBJ whole genome shotgun (WGS) entry which is preliminary data.</text>
</comment>
<dbReference type="PANTHER" id="PTHR24104:SF25">
    <property type="entry name" value="PROTEIN LIN-41"/>
    <property type="match status" value="1"/>
</dbReference>
<dbReference type="InterPro" id="IPR013320">
    <property type="entry name" value="ConA-like_dom_sf"/>
</dbReference>
<feature type="signal peptide" evidence="3">
    <location>
        <begin position="1"/>
        <end position="21"/>
    </location>
</feature>
<protein>
    <submittedName>
        <fullName evidence="4">Uncharacterized protein</fullName>
    </submittedName>
</protein>
<dbReference type="SUPFAM" id="SSF49899">
    <property type="entry name" value="Concanavalin A-like lectins/glucanases"/>
    <property type="match status" value="2"/>
</dbReference>
<evidence type="ECO:0000313" key="5">
    <source>
        <dbReference type="EMBL" id="CAF1635663.1"/>
    </source>
</evidence>
<dbReference type="GO" id="GO:0061630">
    <property type="term" value="F:ubiquitin protein ligase activity"/>
    <property type="evidence" value="ECO:0007669"/>
    <property type="project" value="TreeGrafter"/>
</dbReference>